<accession>A0AAN7LH01</accession>
<evidence type="ECO:0000256" key="1">
    <source>
        <dbReference type="SAM" id="MobiDB-lite"/>
    </source>
</evidence>
<keyword evidence="3" id="KW-1185">Reference proteome</keyword>
<name>A0AAN7LH01_TRANT</name>
<evidence type="ECO:0000313" key="2">
    <source>
        <dbReference type="EMBL" id="KAK4784124.1"/>
    </source>
</evidence>
<comment type="caution">
    <text evidence="2">The sequence shown here is derived from an EMBL/GenBank/DDBJ whole genome shotgun (WGS) entry which is preliminary data.</text>
</comment>
<gene>
    <name evidence="2" type="ORF">SAY86_018492</name>
</gene>
<dbReference type="Proteomes" id="UP001346149">
    <property type="component" value="Unassembled WGS sequence"/>
</dbReference>
<sequence>MTERGVPPSATATAAAVPAPAQAAPQAELLVPRPAPRRGLAEEEREGKKRRLRPREEPEHQRGGPGGAQGMYGARIRVRFSGACRGRRLSLLLCLWPPITVPIRALPAPYTILVKMDPSPGLFASDSSGASSVSFGRFTVLNFVSLCPYSKKPG</sequence>
<feature type="region of interest" description="Disordered" evidence="1">
    <location>
        <begin position="1"/>
        <end position="71"/>
    </location>
</feature>
<protein>
    <submittedName>
        <fullName evidence="2">Uncharacterized protein</fullName>
    </submittedName>
</protein>
<organism evidence="2 3">
    <name type="scientific">Trapa natans</name>
    <name type="common">Water chestnut</name>
    <dbReference type="NCBI Taxonomy" id="22666"/>
    <lineage>
        <taxon>Eukaryota</taxon>
        <taxon>Viridiplantae</taxon>
        <taxon>Streptophyta</taxon>
        <taxon>Embryophyta</taxon>
        <taxon>Tracheophyta</taxon>
        <taxon>Spermatophyta</taxon>
        <taxon>Magnoliopsida</taxon>
        <taxon>eudicotyledons</taxon>
        <taxon>Gunneridae</taxon>
        <taxon>Pentapetalae</taxon>
        <taxon>rosids</taxon>
        <taxon>malvids</taxon>
        <taxon>Myrtales</taxon>
        <taxon>Lythraceae</taxon>
        <taxon>Trapa</taxon>
    </lineage>
</organism>
<dbReference type="EMBL" id="JAXQNO010000014">
    <property type="protein sequence ID" value="KAK4784124.1"/>
    <property type="molecule type" value="Genomic_DNA"/>
</dbReference>
<feature type="compositionally biased region" description="Low complexity" evidence="1">
    <location>
        <begin position="1"/>
        <end position="27"/>
    </location>
</feature>
<reference evidence="2 3" key="1">
    <citation type="journal article" date="2023" name="Hortic Res">
        <title>Pangenome of water caltrop reveals structural variations and asymmetric subgenome divergence after allopolyploidization.</title>
        <authorList>
            <person name="Zhang X."/>
            <person name="Chen Y."/>
            <person name="Wang L."/>
            <person name="Yuan Y."/>
            <person name="Fang M."/>
            <person name="Shi L."/>
            <person name="Lu R."/>
            <person name="Comes H.P."/>
            <person name="Ma Y."/>
            <person name="Chen Y."/>
            <person name="Huang G."/>
            <person name="Zhou Y."/>
            <person name="Zheng Z."/>
            <person name="Qiu Y."/>
        </authorList>
    </citation>
    <scope>NUCLEOTIDE SEQUENCE [LARGE SCALE GENOMIC DNA]</scope>
    <source>
        <strain evidence="2">F231</strain>
    </source>
</reference>
<dbReference type="AlphaFoldDB" id="A0AAN7LH01"/>
<proteinExistence type="predicted"/>
<evidence type="ECO:0000313" key="3">
    <source>
        <dbReference type="Proteomes" id="UP001346149"/>
    </source>
</evidence>